<comment type="function">
    <text evidence="17">Catalyzes the transfer of a methyl group from methyl-cobalamin to homocysteine, yielding enzyme-bound cob(I)alamin and methionine. Subsequently, remethylates the cofactor using methyltetrahydrofolate.</text>
</comment>
<dbReference type="InterPro" id="IPR036589">
    <property type="entry name" value="HCY_dom_sf"/>
</dbReference>
<evidence type="ECO:0000256" key="8">
    <source>
        <dbReference type="ARBA" id="ARBA00022603"/>
    </source>
</evidence>
<keyword evidence="11 19" id="KW-0808">Transferase</keyword>
<accession>A0ABV1BVH4</accession>
<dbReference type="Pfam" id="PF02607">
    <property type="entry name" value="B12-binding_2"/>
    <property type="match status" value="1"/>
</dbReference>
<dbReference type="InterPro" id="IPR006158">
    <property type="entry name" value="Cobalamin-bd"/>
</dbReference>
<evidence type="ECO:0000256" key="10">
    <source>
        <dbReference type="ARBA" id="ARBA00022628"/>
    </source>
</evidence>
<dbReference type="Pfam" id="PF02310">
    <property type="entry name" value="B12-binding"/>
    <property type="match status" value="1"/>
</dbReference>
<dbReference type="InterPro" id="IPR000489">
    <property type="entry name" value="Pterin-binding_dom"/>
</dbReference>
<feature type="domain" description="Pterin-binding" evidence="21">
    <location>
        <begin position="314"/>
        <end position="569"/>
    </location>
</feature>
<evidence type="ECO:0000259" key="23">
    <source>
        <dbReference type="PROSITE" id="PS51337"/>
    </source>
</evidence>
<feature type="domain" description="B12-binding" evidence="22">
    <location>
        <begin position="698"/>
        <end position="818"/>
    </location>
</feature>
<protein>
    <recommendedName>
        <fullName evidence="7">Methionine synthase</fullName>
        <ecNumber evidence="6">2.1.1.13</ecNumber>
    </recommendedName>
    <alternativeName>
        <fullName evidence="18">5-methyltetrahydrofolate--homocysteine methyltransferase</fullName>
    </alternativeName>
</protein>
<proteinExistence type="inferred from homology"/>
<dbReference type="Pfam" id="PF02574">
    <property type="entry name" value="S-methyl_trans"/>
    <property type="match status" value="1"/>
</dbReference>
<comment type="catalytic activity">
    <reaction evidence="1">
        <text>(6S)-5-methyl-5,6,7,8-tetrahydrofolate + L-homocysteine = (6S)-5,6,7,8-tetrahydrofolate + L-methionine</text>
        <dbReference type="Rhea" id="RHEA:11172"/>
        <dbReference type="ChEBI" id="CHEBI:18608"/>
        <dbReference type="ChEBI" id="CHEBI:57453"/>
        <dbReference type="ChEBI" id="CHEBI:57844"/>
        <dbReference type="ChEBI" id="CHEBI:58199"/>
        <dbReference type="EC" id="2.1.1.13"/>
    </reaction>
</comment>
<evidence type="ECO:0000256" key="2">
    <source>
        <dbReference type="ARBA" id="ARBA00001947"/>
    </source>
</evidence>
<dbReference type="EC" id="2.1.1.13" evidence="6"/>
<comment type="pathway">
    <text evidence="4">Amino-acid biosynthesis; L-methionine biosynthesis via de novo pathway; L-methionine from L-homocysteine (MetH route): step 1/1.</text>
</comment>
<keyword evidence="16" id="KW-0170">Cobalt</keyword>
<feature type="binding site" evidence="19">
    <location>
        <position position="270"/>
    </location>
    <ligand>
        <name>Zn(2+)</name>
        <dbReference type="ChEBI" id="CHEBI:29105"/>
    </ligand>
</feature>
<comment type="similarity">
    <text evidence="5">Belongs to the vitamin-B12 dependent methionine synthase family.</text>
</comment>
<keyword evidence="25" id="KW-1185">Reference proteome</keyword>
<evidence type="ECO:0000256" key="4">
    <source>
        <dbReference type="ARBA" id="ARBA00005178"/>
    </source>
</evidence>
<evidence type="ECO:0000313" key="25">
    <source>
        <dbReference type="Proteomes" id="UP001442364"/>
    </source>
</evidence>
<keyword evidence="13 19" id="KW-0479">Metal-binding</keyword>
<dbReference type="PIRSF" id="PIRSF037472">
    <property type="entry name" value="DHPS_mtfrase"/>
    <property type="match status" value="1"/>
</dbReference>
<evidence type="ECO:0000256" key="3">
    <source>
        <dbReference type="ARBA" id="ARBA00001956"/>
    </source>
</evidence>
<dbReference type="PROSITE" id="PS50970">
    <property type="entry name" value="HCY"/>
    <property type="match status" value="1"/>
</dbReference>
<dbReference type="InterPro" id="IPR036724">
    <property type="entry name" value="Cobalamin-bd_sf"/>
</dbReference>
<dbReference type="InterPro" id="IPR003759">
    <property type="entry name" value="Cbl-bd_cap"/>
</dbReference>
<organism evidence="24 25">
    <name type="scientific">[Lactobacillus] rogosae</name>
    <dbReference type="NCBI Taxonomy" id="706562"/>
    <lineage>
        <taxon>Bacteria</taxon>
        <taxon>Bacillati</taxon>
        <taxon>Bacillota</taxon>
        <taxon>Clostridia</taxon>
        <taxon>Lachnospirales</taxon>
        <taxon>Lachnospiraceae</taxon>
        <taxon>Lachnospira</taxon>
    </lineage>
</organism>
<dbReference type="RefSeq" id="WP_349153295.1">
    <property type="nucleotide sequence ID" value="NZ_JBBMER010000002.1"/>
</dbReference>
<evidence type="ECO:0000259" key="20">
    <source>
        <dbReference type="PROSITE" id="PS50970"/>
    </source>
</evidence>
<evidence type="ECO:0000256" key="12">
    <source>
        <dbReference type="ARBA" id="ARBA00022691"/>
    </source>
</evidence>
<comment type="caution">
    <text evidence="24">The sequence shown here is derived from an EMBL/GenBank/DDBJ whole genome shotgun (WGS) entry which is preliminary data.</text>
</comment>
<dbReference type="Gene3D" id="1.10.1240.10">
    <property type="entry name" value="Methionine synthase domain"/>
    <property type="match status" value="1"/>
</dbReference>
<keyword evidence="10" id="KW-0846">Cobalamin</keyword>
<evidence type="ECO:0000256" key="19">
    <source>
        <dbReference type="PROSITE-ProRule" id="PRU00333"/>
    </source>
</evidence>
<dbReference type="PANTHER" id="PTHR45833:SF1">
    <property type="entry name" value="METHIONINE SYNTHASE"/>
    <property type="match status" value="1"/>
</dbReference>
<evidence type="ECO:0000256" key="14">
    <source>
        <dbReference type="ARBA" id="ARBA00022833"/>
    </source>
</evidence>
<evidence type="ECO:0000313" key="24">
    <source>
        <dbReference type="EMBL" id="MEQ2378983.1"/>
    </source>
</evidence>
<keyword evidence="15" id="KW-0486">Methionine biosynthesis</keyword>
<dbReference type="InterPro" id="IPR050554">
    <property type="entry name" value="Met_Synthase/Corrinoid"/>
</dbReference>
<evidence type="ECO:0000256" key="16">
    <source>
        <dbReference type="ARBA" id="ARBA00023285"/>
    </source>
</evidence>
<dbReference type="NCBIfam" id="NF005719">
    <property type="entry name" value="PRK07535.1"/>
    <property type="match status" value="1"/>
</dbReference>
<keyword evidence="8 19" id="KW-0489">Methyltransferase</keyword>
<dbReference type="InterPro" id="IPR017215">
    <property type="entry name" value="MetH_bac"/>
</dbReference>
<keyword evidence="9" id="KW-0028">Amino-acid biosynthesis</keyword>
<reference evidence="24 25" key="1">
    <citation type="submission" date="2024-03" db="EMBL/GenBank/DDBJ databases">
        <title>Human intestinal bacterial collection.</title>
        <authorList>
            <person name="Pauvert C."/>
            <person name="Hitch T.C.A."/>
            <person name="Clavel T."/>
        </authorList>
    </citation>
    <scope>NUCLEOTIDE SEQUENCE [LARGE SCALE GENOMIC DNA]</scope>
    <source>
        <strain evidence="24 25">CLA-AA-H255</strain>
    </source>
</reference>
<evidence type="ECO:0000256" key="6">
    <source>
        <dbReference type="ARBA" id="ARBA00012032"/>
    </source>
</evidence>
<dbReference type="PROSITE" id="PS51332">
    <property type="entry name" value="B12_BINDING"/>
    <property type="match status" value="1"/>
</dbReference>
<dbReference type="PROSITE" id="PS51337">
    <property type="entry name" value="B12_BINDING_NTER"/>
    <property type="match status" value="1"/>
</dbReference>
<evidence type="ECO:0000259" key="21">
    <source>
        <dbReference type="PROSITE" id="PS50972"/>
    </source>
</evidence>
<keyword evidence="14 19" id="KW-0862">Zinc</keyword>
<dbReference type="SUPFAM" id="SSF51717">
    <property type="entry name" value="Dihydropteroate synthetase-like"/>
    <property type="match status" value="1"/>
</dbReference>
<feature type="binding site" evidence="19">
    <location>
        <position position="207"/>
    </location>
    <ligand>
        <name>Zn(2+)</name>
        <dbReference type="ChEBI" id="CHEBI:29105"/>
    </ligand>
</feature>
<evidence type="ECO:0000259" key="22">
    <source>
        <dbReference type="PROSITE" id="PS51332"/>
    </source>
</evidence>
<evidence type="ECO:0000256" key="18">
    <source>
        <dbReference type="ARBA" id="ARBA00031040"/>
    </source>
</evidence>
<comment type="cofactor">
    <cofactor evidence="2 19">
        <name>Zn(2+)</name>
        <dbReference type="ChEBI" id="CHEBI:29105"/>
    </cofactor>
</comment>
<evidence type="ECO:0000256" key="15">
    <source>
        <dbReference type="ARBA" id="ARBA00023167"/>
    </source>
</evidence>
<evidence type="ECO:0000256" key="1">
    <source>
        <dbReference type="ARBA" id="ARBA00001700"/>
    </source>
</evidence>
<name>A0ABV1BVH4_9FIRM</name>
<evidence type="ECO:0000256" key="11">
    <source>
        <dbReference type="ARBA" id="ARBA00022679"/>
    </source>
</evidence>
<evidence type="ECO:0000256" key="9">
    <source>
        <dbReference type="ARBA" id="ARBA00022605"/>
    </source>
</evidence>
<dbReference type="SUPFAM" id="SSF52242">
    <property type="entry name" value="Cobalamin (vitamin B12)-binding domain"/>
    <property type="match status" value="1"/>
</dbReference>
<dbReference type="Pfam" id="PF00809">
    <property type="entry name" value="Pterin_bind"/>
    <property type="match status" value="1"/>
</dbReference>
<evidence type="ECO:0000256" key="7">
    <source>
        <dbReference type="ARBA" id="ARBA00013998"/>
    </source>
</evidence>
<gene>
    <name evidence="24" type="ORF">WMO14_03660</name>
</gene>
<dbReference type="InterPro" id="IPR003726">
    <property type="entry name" value="HCY_dom"/>
</dbReference>
<dbReference type="Proteomes" id="UP001442364">
    <property type="component" value="Unassembled WGS sequence"/>
</dbReference>
<dbReference type="EMBL" id="JBBMER010000002">
    <property type="protein sequence ID" value="MEQ2378983.1"/>
    <property type="molecule type" value="Genomic_DNA"/>
</dbReference>
<feature type="domain" description="Hcy-binding" evidence="20">
    <location>
        <begin position="1"/>
        <end position="285"/>
    </location>
</feature>
<evidence type="ECO:0000256" key="17">
    <source>
        <dbReference type="ARBA" id="ARBA00025552"/>
    </source>
</evidence>
<dbReference type="SMART" id="SM01018">
    <property type="entry name" value="B12-binding_2"/>
    <property type="match status" value="1"/>
</dbReference>
<feature type="domain" description="B12-binding N-terminal" evidence="23">
    <location>
        <begin position="603"/>
        <end position="696"/>
    </location>
</feature>
<evidence type="ECO:0000256" key="13">
    <source>
        <dbReference type="ARBA" id="ARBA00022723"/>
    </source>
</evidence>
<dbReference type="InterPro" id="IPR011005">
    <property type="entry name" value="Dihydropteroate_synth-like_sf"/>
</dbReference>
<sequence>MNKLKELLQKDYVILDGGMGTMLQAAGMKMGETPEMLNITEPELLISIHEQYLKAGADIIYANTFGGNRYKLEECGHSVDELVTAGIKNAKKACANVNPQALVALDVGPIGQLLEPTGTLSFEEAYEMYAEIVKAGEAAGADLVVFETMTDLLDVKAAVLAAKENSQLPIMTTMTFEENMRTFTGCQISSFALTISGLGVDALGVNCSLGPKELEPVIKELTGWTNLPVIVKPNAGLPDPVTNEYNVTAEQFAEFMKDLRKYGIKIFGGCCGTTPEFIKCLSDMLHKEGNLAKEPVKMPSAVCSATSTVIVDQPRVVGERINPTGKKVFKQALLDNDMDYILGQALEQTGAGADILDVNVGLPGIDERQMMVDTVKALQSVVDVPLQLDSTIPEVLDAALRVYNGKPIVNSVNGEEDSLNNILPIVKKYGAAVIGLALDKDGIPKKAEDRVAIARKIMDRAIAIGIPKEDIYIDCLTLTASAEQEGVMETLNALYEVKHTLGLRTVLGVSNISFGLPNRVLVNHIFLTMAMQNGLDLAIINPNIYEMMGAVRAYKLLANIDKNSVDYIKAYASMPNISKINPMNTAANAVQGGQTAQAGGSVNLKDKKGSYTCDDLFYAVEKGLKNEGAAITEELLAGMDSMDIVNNALIPALDKIGEEFEKGTLFLPQLIMAAGVAQGAFEVIRKHMIMSNNAPVSKGKIVIATVKGDVHDIGKNIVKVLLENYGYEVIDLGKDVEYQVVVDAIKENGAKLCGLSALMTTTLVSMKKTIELIHKNNLDCKVMVGGAVLTPEYAKEIHADFYSKDAKESVDIAKRVLG</sequence>
<dbReference type="SUPFAM" id="SSF47644">
    <property type="entry name" value="Methionine synthase domain"/>
    <property type="match status" value="1"/>
</dbReference>
<comment type="cofactor">
    <cofactor evidence="3">
        <name>methylcob(III)alamin</name>
        <dbReference type="ChEBI" id="CHEBI:28115"/>
    </cofactor>
</comment>
<dbReference type="PROSITE" id="PS50972">
    <property type="entry name" value="PTERIN_BINDING"/>
    <property type="match status" value="1"/>
</dbReference>
<dbReference type="Gene3D" id="3.20.20.330">
    <property type="entry name" value="Homocysteine-binding-like domain"/>
    <property type="match status" value="1"/>
</dbReference>
<dbReference type="SUPFAM" id="SSF82282">
    <property type="entry name" value="Homocysteine S-methyltransferase"/>
    <property type="match status" value="1"/>
</dbReference>
<dbReference type="InterPro" id="IPR036594">
    <property type="entry name" value="Meth_synthase_dom"/>
</dbReference>
<dbReference type="Gene3D" id="3.40.50.280">
    <property type="entry name" value="Cobalamin-binding domain"/>
    <property type="match status" value="1"/>
</dbReference>
<keyword evidence="12" id="KW-0949">S-adenosyl-L-methionine</keyword>
<evidence type="ECO:0000256" key="5">
    <source>
        <dbReference type="ARBA" id="ARBA00010398"/>
    </source>
</evidence>
<feature type="binding site" evidence="19">
    <location>
        <position position="271"/>
    </location>
    <ligand>
        <name>Zn(2+)</name>
        <dbReference type="ChEBI" id="CHEBI:29105"/>
    </ligand>
</feature>
<dbReference type="Gene3D" id="3.20.20.20">
    <property type="entry name" value="Dihydropteroate synthase-like"/>
    <property type="match status" value="1"/>
</dbReference>
<dbReference type="PANTHER" id="PTHR45833">
    <property type="entry name" value="METHIONINE SYNTHASE"/>
    <property type="match status" value="1"/>
</dbReference>